<feature type="chain" id="PRO_5046551840" evidence="2">
    <location>
        <begin position="19"/>
        <end position="242"/>
    </location>
</feature>
<dbReference type="Proteomes" id="UP001331561">
    <property type="component" value="Unassembled WGS sequence"/>
</dbReference>
<keyword evidence="5" id="KW-1185">Reference proteome</keyword>
<name>A0ABU6K7Q3_9RHOO</name>
<proteinExistence type="predicted"/>
<dbReference type="InterPro" id="IPR033399">
    <property type="entry name" value="TP_0789-like"/>
</dbReference>
<dbReference type="InterPro" id="IPR011220">
    <property type="entry name" value="UCP028205"/>
</dbReference>
<sequence length="242" mass="26922">MKAFLFTLLAMLSLQATAAEPETLLLQADRARGGDLPGIAWVIEINSHDRDGDTRQVMNAIAATGTTSNTRVDYTAPEKIKGQRVIIAGRNMWFSRPGLQRPVPISPRQRLIGQAANGDIAATNYTTDYNAKAVGNEQIGNENCVLFELSAKEKNVTYDRIRYWVSEKRKVGVKAEFYTVSGKLFKTATFDYGNTIEHDGQRIPFVSRMVILDALDASNVTTLDYRDVRVKKPDASLFELNS</sequence>
<dbReference type="CDD" id="cd16329">
    <property type="entry name" value="LolA_like"/>
    <property type="match status" value="1"/>
</dbReference>
<feature type="signal peptide" evidence="2">
    <location>
        <begin position="1"/>
        <end position="18"/>
    </location>
</feature>
<dbReference type="Gene3D" id="2.50.20.10">
    <property type="entry name" value="Lipoprotein localisation LolA/LolB/LppX"/>
    <property type="match status" value="1"/>
</dbReference>
<evidence type="ECO:0000256" key="1">
    <source>
        <dbReference type="ARBA" id="ARBA00022729"/>
    </source>
</evidence>
<dbReference type="PIRSF" id="PIRSF028205">
    <property type="entry name" value="UCP028205"/>
    <property type="match status" value="1"/>
</dbReference>
<evidence type="ECO:0000313" key="4">
    <source>
        <dbReference type="EMBL" id="MEC5387461.1"/>
    </source>
</evidence>
<comment type="caution">
    <text evidence="4">The sequence shown here is derived from an EMBL/GenBank/DDBJ whole genome shotgun (WGS) entry which is preliminary data.</text>
</comment>
<feature type="domain" description="Uncharacterized protein TP-0789" evidence="3">
    <location>
        <begin position="70"/>
        <end position="240"/>
    </location>
</feature>
<gene>
    <name evidence="4" type="ORF">VVD49_17150</name>
</gene>
<dbReference type="EMBL" id="JAYXHS010000003">
    <property type="protein sequence ID" value="MEC5387461.1"/>
    <property type="molecule type" value="Genomic_DNA"/>
</dbReference>
<evidence type="ECO:0000259" key="3">
    <source>
        <dbReference type="Pfam" id="PF17131"/>
    </source>
</evidence>
<protein>
    <submittedName>
        <fullName evidence="4">Outer membrane lipoprotein-sorting protein</fullName>
    </submittedName>
</protein>
<keyword evidence="4" id="KW-0449">Lipoprotein</keyword>
<dbReference type="InterPro" id="IPR029046">
    <property type="entry name" value="LolA/LolB/LppX"/>
</dbReference>
<dbReference type="SUPFAM" id="SSF89392">
    <property type="entry name" value="Prokaryotic lipoproteins and lipoprotein localization factors"/>
    <property type="match status" value="1"/>
</dbReference>
<keyword evidence="1 2" id="KW-0732">Signal</keyword>
<reference evidence="4 5" key="1">
    <citation type="submission" date="2024-01" db="EMBL/GenBank/DDBJ databases">
        <title>Uliginosibacterium soil sp. nov.</title>
        <authorList>
            <person name="Lv Y."/>
        </authorList>
    </citation>
    <scope>NUCLEOTIDE SEQUENCE [LARGE SCALE GENOMIC DNA]</scope>
    <source>
        <strain evidence="4 5">H3</strain>
    </source>
</reference>
<evidence type="ECO:0000256" key="2">
    <source>
        <dbReference type="SAM" id="SignalP"/>
    </source>
</evidence>
<accession>A0ABU6K7Q3</accession>
<dbReference type="Pfam" id="PF17131">
    <property type="entry name" value="LolA_like"/>
    <property type="match status" value="1"/>
</dbReference>
<organism evidence="4 5">
    <name type="scientific">Uliginosibacterium silvisoli</name>
    <dbReference type="NCBI Taxonomy" id="3114758"/>
    <lineage>
        <taxon>Bacteria</taxon>
        <taxon>Pseudomonadati</taxon>
        <taxon>Pseudomonadota</taxon>
        <taxon>Betaproteobacteria</taxon>
        <taxon>Rhodocyclales</taxon>
        <taxon>Zoogloeaceae</taxon>
        <taxon>Uliginosibacterium</taxon>
    </lineage>
</organism>
<dbReference type="RefSeq" id="WP_327600430.1">
    <property type="nucleotide sequence ID" value="NZ_JAYXHS010000003.1"/>
</dbReference>
<evidence type="ECO:0000313" key="5">
    <source>
        <dbReference type="Proteomes" id="UP001331561"/>
    </source>
</evidence>